<dbReference type="GO" id="GO:0016787">
    <property type="term" value="F:hydrolase activity"/>
    <property type="evidence" value="ECO:0007669"/>
    <property type="project" value="UniProtKB-KW"/>
</dbReference>
<proteinExistence type="predicted"/>
<dbReference type="SUPFAM" id="SSF53474">
    <property type="entry name" value="alpha/beta-Hydrolases"/>
    <property type="match status" value="1"/>
</dbReference>
<organism evidence="2">
    <name type="scientific">Cystobacter sp. Cbv34</name>
    <dbReference type="NCBI Taxonomy" id="1679164"/>
    <lineage>
        <taxon>Bacteria</taxon>
        <taxon>Pseudomonadati</taxon>
        <taxon>Myxococcota</taxon>
        <taxon>Myxococcia</taxon>
        <taxon>Myxococcales</taxon>
        <taxon>Cystobacterineae</taxon>
        <taxon>Archangiaceae</taxon>
        <taxon>Cystobacter</taxon>
    </lineage>
</organism>
<reference evidence="2" key="2">
    <citation type="submission" date="2015-02" db="EMBL/GenBank/DDBJ databases">
        <authorList>
            <person name="Baumann S."/>
            <person name="Herrmann J."/>
            <person name="Raju R."/>
            <person name="Steinmetz H."/>
            <person name="Mohr K.I."/>
            <person name="Huettel S."/>
            <person name="Harmrolfs K."/>
            <person name="Stadler M."/>
            <person name="Mueller R."/>
        </authorList>
    </citation>
    <scope>NUCLEOTIDE SEQUENCE</scope>
    <source>
        <strain evidence="2">Cbv34</strain>
    </source>
</reference>
<evidence type="ECO:0000259" key="1">
    <source>
        <dbReference type="Pfam" id="PF12697"/>
    </source>
</evidence>
<protein>
    <submittedName>
        <fullName evidence="2">Syrc like alpha-beta hydrolase</fullName>
    </submittedName>
</protein>
<dbReference type="Pfam" id="PF12697">
    <property type="entry name" value="Abhydrolase_6"/>
    <property type="match status" value="1"/>
</dbReference>
<dbReference type="EMBL" id="KP836244">
    <property type="protein sequence ID" value="AKP45390.1"/>
    <property type="molecule type" value="Genomic_DNA"/>
</dbReference>
<dbReference type="InterPro" id="IPR029058">
    <property type="entry name" value="AB_hydrolase_fold"/>
</dbReference>
<dbReference type="InterPro" id="IPR000073">
    <property type="entry name" value="AB_hydrolase_1"/>
</dbReference>
<evidence type="ECO:0000313" key="2">
    <source>
        <dbReference type="EMBL" id="AKP45390.1"/>
    </source>
</evidence>
<name>A0A0H4NXL2_9BACT</name>
<dbReference type="AlphaFoldDB" id="A0A0H4NXL2"/>
<dbReference type="Gene3D" id="3.40.50.1820">
    <property type="entry name" value="alpha/beta hydrolase"/>
    <property type="match status" value="1"/>
</dbReference>
<feature type="domain" description="AB hydrolase-1" evidence="1">
    <location>
        <begin position="55"/>
        <end position="296"/>
    </location>
</feature>
<keyword evidence="2" id="KW-0378">Hydrolase</keyword>
<reference evidence="2" key="1">
    <citation type="journal article" date="2014" name="Angew. Chem. Int. Ed. Engl.">
        <title>Cystobactamids: myxobacterial topoisomerase inhibitors exhibiting potent antibacterial activity.</title>
        <authorList>
            <person name="Baumann S."/>
            <person name="Herrmann J."/>
            <person name="Raju R."/>
            <person name="Steinmetz H."/>
            <person name="Mohr K.I."/>
            <person name="Huttel S."/>
            <person name="Harmrolfs K."/>
            <person name="Stadler M."/>
            <person name="Muller R."/>
        </authorList>
    </citation>
    <scope>NUCLEOTIDE SEQUENCE</scope>
    <source>
        <strain evidence="2">Cbv34</strain>
    </source>
</reference>
<gene>
    <name evidence="2" type="primary">cysB</name>
</gene>
<accession>A0A0H4NXL2</accession>
<sequence length="317" mass="34923">MSTPAAGAKPSYLAGIETVMVEPELEEVRYLTVESGDGRQSTLYEFGPKDAEKVVVLPPYGVTFLLVARLARLLSQRFHVLIWESRGCPDSAIPVYDTDLGLADQSRHFSEVLKQQGFEAFHFVGWCQAAQLAVHATASGQVKPRTMSWIAPAGLGYSLVKSEFDRCALPIYLEIEKHGLLHAEKLGRLLNKYNGVPATAQNAAEKLTMRHLADPRMTYVFSRYMKAYEDNRLLAKQFVSTALDSVPTLAIHCRDDTYSHFSESVQLSKLHPSLELRLLGKGGHLQIFNDPATLAEYVLGFIDTRASQAAAPAVAGA</sequence>